<protein>
    <recommendedName>
        <fullName evidence="3">Ribosomal protein S11</fullName>
    </recommendedName>
</protein>
<gene>
    <name evidence="1" type="ORF">QE152_g21823</name>
</gene>
<reference evidence="1 2" key="1">
    <citation type="journal article" date="2024" name="BMC Genomics">
        <title>De novo assembly and annotation of Popillia japonica's genome with initial clues to its potential as an invasive pest.</title>
        <authorList>
            <person name="Cucini C."/>
            <person name="Boschi S."/>
            <person name="Funari R."/>
            <person name="Cardaioli E."/>
            <person name="Iannotti N."/>
            <person name="Marturano G."/>
            <person name="Paoli F."/>
            <person name="Bruttini M."/>
            <person name="Carapelli A."/>
            <person name="Frati F."/>
            <person name="Nardi F."/>
        </authorList>
    </citation>
    <scope>NUCLEOTIDE SEQUENCE [LARGE SCALE GENOMIC DNA]</scope>
    <source>
        <strain evidence="1">DMR45628</strain>
    </source>
</reference>
<evidence type="ECO:0000313" key="2">
    <source>
        <dbReference type="Proteomes" id="UP001458880"/>
    </source>
</evidence>
<proteinExistence type="predicted"/>
<keyword evidence="2" id="KW-1185">Reference proteome</keyword>
<dbReference type="Proteomes" id="UP001458880">
    <property type="component" value="Unassembled WGS sequence"/>
</dbReference>
<organism evidence="1 2">
    <name type="scientific">Popillia japonica</name>
    <name type="common">Japanese beetle</name>
    <dbReference type="NCBI Taxonomy" id="7064"/>
    <lineage>
        <taxon>Eukaryota</taxon>
        <taxon>Metazoa</taxon>
        <taxon>Ecdysozoa</taxon>
        <taxon>Arthropoda</taxon>
        <taxon>Hexapoda</taxon>
        <taxon>Insecta</taxon>
        <taxon>Pterygota</taxon>
        <taxon>Neoptera</taxon>
        <taxon>Endopterygota</taxon>
        <taxon>Coleoptera</taxon>
        <taxon>Polyphaga</taxon>
        <taxon>Scarabaeiformia</taxon>
        <taxon>Scarabaeidae</taxon>
        <taxon>Rutelinae</taxon>
        <taxon>Popillia</taxon>
    </lineage>
</organism>
<name>A0AAW1KM92_POPJA</name>
<dbReference type="AlphaFoldDB" id="A0AAW1KM92"/>
<sequence>MMGFIVELTYPNHKQNTSTWSGISQLPQDASIIFNMKNGDQQRTNVKKTKPRTLDAFCSVATALAAKVFRLTLPVNNLKQRKRCVNLKKMQ</sequence>
<evidence type="ECO:0000313" key="1">
    <source>
        <dbReference type="EMBL" id="KAK9720861.1"/>
    </source>
</evidence>
<comment type="caution">
    <text evidence="1">The sequence shown here is derived from an EMBL/GenBank/DDBJ whole genome shotgun (WGS) entry which is preliminary data.</text>
</comment>
<dbReference type="EMBL" id="JASPKY010000206">
    <property type="protein sequence ID" value="KAK9720861.1"/>
    <property type="molecule type" value="Genomic_DNA"/>
</dbReference>
<evidence type="ECO:0008006" key="3">
    <source>
        <dbReference type="Google" id="ProtNLM"/>
    </source>
</evidence>
<accession>A0AAW1KM92</accession>